<comment type="caution">
    <text evidence="1">The sequence shown here is derived from an EMBL/GenBank/DDBJ whole genome shotgun (WGS) entry which is preliminary data.</text>
</comment>
<dbReference type="InterPro" id="IPR027417">
    <property type="entry name" value="P-loop_NTPase"/>
</dbReference>
<accession>A0ABN8S547</accession>
<protein>
    <submittedName>
        <fullName evidence="1">Uncharacterized protein</fullName>
    </submittedName>
</protein>
<evidence type="ECO:0000313" key="2">
    <source>
        <dbReference type="Proteomes" id="UP001159405"/>
    </source>
</evidence>
<evidence type="ECO:0000313" key="1">
    <source>
        <dbReference type="EMBL" id="CAH3184878.1"/>
    </source>
</evidence>
<dbReference type="Gene3D" id="3.40.50.300">
    <property type="entry name" value="P-loop containing nucleotide triphosphate hydrolases"/>
    <property type="match status" value="1"/>
</dbReference>
<keyword evidence="2" id="KW-1185">Reference proteome</keyword>
<proteinExistence type="predicted"/>
<dbReference type="SUPFAM" id="SSF52540">
    <property type="entry name" value="P-loop containing nucleoside triphosphate hydrolases"/>
    <property type="match status" value="1"/>
</dbReference>
<reference evidence="1 2" key="1">
    <citation type="submission" date="2022-05" db="EMBL/GenBank/DDBJ databases">
        <authorList>
            <consortium name="Genoscope - CEA"/>
            <person name="William W."/>
        </authorList>
    </citation>
    <scope>NUCLEOTIDE SEQUENCE [LARGE SCALE GENOMIC DNA]</scope>
</reference>
<gene>
    <name evidence="1" type="ORF">PLOB_00031663</name>
</gene>
<organism evidence="1 2">
    <name type="scientific">Porites lobata</name>
    <dbReference type="NCBI Taxonomy" id="104759"/>
    <lineage>
        <taxon>Eukaryota</taxon>
        <taxon>Metazoa</taxon>
        <taxon>Cnidaria</taxon>
        <taxon>Anthozoa</taxon>
        <taxon>Hexacorallia</taxon>
        <taxon>Scleractinia</taxon>
        <taxon>Fungiina</taxon>
        <taxon>Poritidae</taxon>
        <taxon>Porites</taxon>
    </lineage>
</organism>
<feature type="non-terminal residue" evidence="1">
    <location>
        <position position="1"/>
    </location>
</feature>
<name>A0ABN8S547_9CNID</name>
<dbReference type="Proteomes" id="UP001159405">
    <property type="component" value="Unassembled WGS sequence"/>
</dbReference>
<dbReference type="EMBL" id="CALNXK010000403">
    <property type="protein sequence ID" value="CAH3184878.1"/>
    <property type="molecule type" value="Genomic_DNA"/>
</dbReference>
<sequence>DVSLATEPYPDFMFRHKFSLLVVGPSQSGKTVFVEQILTRDRIVYETNKPRRILWYYSQWQDRYEALKSAIGKDIKFFRGLPSFQEDLREIDPKYNNVIIFDDLMAEAIESPIVSRLFTQGRHRNASVILLLQNMFPKGKFNTDISRNAQYMALFRGPSDRKQIGIVAERMFDTNRQRFMTAYYHETERPYGYIFVDNKPDTAANKQVLSDIFGSCRRYPTINSPAKSISSKIASCGQCSPPIVKRSRPFPFDAVLSEAAYPVVQNYMQGAPRCQTLPKDFGITEMYRFARHLYDPYLPSYSYGNYWPVKIRHYCNGKSKWIYLHKDDPSVRSFLEKNQTNAR</sequence>